<dbReference type="PROSITE" id="PS00108">
    <property type="entry name" value="PROTEIN_KINASE_ST"/>
    <property type="match status" value="1"/>
</dbReference>
<name>A0A1H5V6L1_9ACTN</name>
<dbReference type="GO" id="GO:0004674">
    <property type="term" value="F:protein serine/threonine kinase activity"/>
    <property type="evidence" value="ECO:0007669"/>
    <property type="project" value="UniProtKB-KW"/>
</dbReference>
<keyword evidence="8" id="KW-0723">Serine/threonine-protein kinase</keyword>
<reference evidence="8 9" key="1">
    <citation type="submission" date="2016-10" db="EMBL/GenBank/DDBJ databases">
        <authorList>
            <person name="de Groot N.N."/>
        </authorList>
    </citation>
    <scope>NUCLEOTIDE SEQUENCE [LARGE SCALE GENOMIC DNA]</scope>
    <source>
        <strain evidence="8 9">CGMCC 4.7037</strain>
    </source>
</reference>
<keyword evidence="4" id="KW-0067">ATP-binding</keyword>
<dbReference type="InterPro" id="IPR008271">
    <property type="entry name" value="Ser/Thr_kinase_AS"/>
</dbReference>
<dbReference type="Pfam" id="PF20703">
    <property type="entry name" value="nSTAND1"/>
    <property type="match status" value="1"/>
</dbReference>
<evidence type="ECO:0000256" key="3">
    <source>
        <dbReference type="ARBA" id="ARBA00022777"/>
    </source>
</evidence>
<evidence type="ECO:0000259" key="7">
    <source>
        <dbReference type="PROSITE" id="PS50011"/>
    </source>
</evidence>
<dbReference type="InterPro" id="IPR001680">
    <property type="entry name" value="WD40_rpt"/>
</dbReference>
<evidence type="ECO:0000313" key="8">
    <source>
        <dbReference type="EMBL" id="SEF82850.1"/>
    </source>
</evidence>
<keyword evidence="1" id="KW-0808">Transferase</keyword>
<dbReference type="OrthoDB" id="582179at2"/>
<dbReference type="CDD" id="cd14014">
    <property type="entry name" value="STKc_PknB_like"/>
    <property type="match status" value="1"/>
</dbReference>
<feature type="repeat" description="WD" evidence="5">
    <location>
        <begin position="1026"/>
        <end position="1056"/>
    </location>
</feature>
<dbReference type="RefSeq" id="WP_103954288.1">
    <property type="nucleotide sequence ID" value="NZ_FNVT01000001.1"/>
</dbReference>
<evidence type="ECO:0000256" key="6">
    <source>
        <dbReference type="SAM" id="Phobius"/>
    </source>
</evidence>
<keyword evidence="5" id="KW-0853">WD repeat</keyword>
<dbReference type="SUPFAM" id="SSF56112">
    <property type="entry name" value="Protein kinase-like (PK-like)"/>
    <property type="match status" value="1"/>
</dbReference>
<evidence type="ECO:0000256" key="5">
    <source>
        <dbReference type="PROSITE-ProRule" id="PRU00221"/>
    </source>
</evidence>
<protein>
    <submittedName>
        <fullName evidence="8">Serine/threonine protein kinase</fullName>
    </submittedName>
</protein>
<dbReference type="PROSITE" id="PS50082">
    <property type="entry name" value="WD_REPEATS_2"/>
    <property type="match status" value="1"/>
</dbReference>
<feature type="transmembrane region" description="Helical" evidence="6">
    <location>
        <begin position="452"/>
        <end position="473"/>
    </location>
</feature>
<dbReference type="Pfam" id="PF00069">
    <property type="entry name" value="Pkinase"/>
    <property type="match status" value="1"/>
</dbReference>
<dbReference type="EMBL" id="FNVT01000001">
    <property type="protein sequence ID" value="SEF82850.1"/>
    <property type="molecule type" value="Genomic_DNA"/>
</dbReference>
<dbReference type="AlphaFoldDB" id="A0A1H5V6L1"/>
<dbReference type="GO" id="GO:0005524">
    <property type="term" value="F:ATP binding"/>
    <property type="evidence" value="ECO:0007669"/>
    <property type="project" value="UniProtKB-KW"/>
</dbReference>
<keyword evidence="6" id="KW-0472">Membrane</keyword>
<dbReference type="PANTHER" id="PTHR43289">
    <property type="entry name" value="MITOGEN-ACTIVATED PROTEIN KINASE KINASE KINASE 20-RELATED"/>
    <property type="match status" value="1"/>
</dbReference>
<sequence length="1129" mass="120109">MGSALIDGDPQRIGDYWLAGRLGAGGQGVVYEAYDPAGERVAVKVLRGDPAGQPELRERLAKEAVAARRVASFCTARVLGADLEGPRPYIVSEYVEGASLRDAGRLFRGDDLHRLATAIATALTAIHDAGVVHRDLKPDNVLLGPDGPRVIDFGIARTLEMSVTSTGLVTGTPGYMAPEVFSGERAGTAADVFAWGAVVLYAATGKDPFSGDALGAVMHRVLSHEPGLDVLPASLRELVGAALAKDPARRPAARELLLGLLSGAGSLNTKRLLAQGADDGRQVRAAADDPALGVIAEDAYAALSPADRELVPELFLRMVTMTENGELVLREPRRSELPDGVEPVLEAFTYVVTGTDPVRLMRPALPLAWPRLRAWIEAEKDGLAVHRRITTAAERWREHGRRDGDLFHGSTLDDALGWAAGGRKHITLTPAERDFLEAGASLTRRRSRRARLLSAGLAVLLMVALIAGGLAVWQASTLAEQSATLAGQRDAADSARLAAASDGVREKDPVLAMLLSATAGRLSPTAEARSSLLASATDPASAAFRDPATGPDVARALTADGRFLISVGQDEVRVWDVATGRRAGGFTGLGLAERRLRAVAVSEDGRVLAVGDSQGVGFWELATGRPTGQRLPASQELELRIAFSGGRLLVSIGQGAQVYDWRTGKATPLPTMWPAAVHPDGTFAVSGRESWTLPSGRDRAGFPNICKSCASVPAFSPDGRRLAVADTAGLTLYDARTREQGTTLITWENLAVPVFSPDGLLVAGLGDTTITVWQPDADEPLLLRREVADPVTAAAFTPGGLRYLSEDSVVTLRTTPDAGEPMDSVRLSRDGRLLATHAVDTTKVTLNGRSLEAGAFSSYDSEFAFSHDSALLAIRRGENVTVRDTATWRSLASLRPGFNPTSEPNSALPTAKGLWTAGEKTFTLWRLPGGERLKQVPRPRLFGWTTSADGRLVGLDADRLRLVDLETGEPFGARLPLPAQTEDVWFSDDLKLVAVGYDLKVGIWNTETGAQVGDWLRVDAASWDAAFSPDGRLFAFANQDNALSLWDVRRGEPAGPEVGLSGSARSVAFTAGSAELLAIGRGGRVTRLPVAVDPLVATVCERAGRGLTAAEWHRYLPERPYERGCAGRP</sequence>
<keyword evidence="6" id="KW-0812">Transmembrane</keyword>
<proteinExistence type="predicted"/>
<evidence type="ECO:0000313" key="9">
    <source>
        <dbReference type="Proteomes" id="UP000236732"/>
    </source>
</evidence>
<dbReference type="InterPro" id="IPR011047">
    <property type="entry name" value="Quinoprotein_ADH-like_sf"/>
</dbReference>
<gene>
    <name evidence="8" type="ORF">SAMN05444920_101780</name>
</gene>
<keyword evidence="3 8" id="KW-0418">Kinase</keyword>
<dbReference type="Proteomes" id="UP000236732">
    <property type="component" value="Unassembled WGS sequence"/>
</dbReference>
<keyword evidence="9" id="KW-1185">Reference proteome</keyword>
<feature type="domain" description="Protein kinase" evidence="7">
    <location>
        <begin position="16"/>
        <end position="261"/>
    </location>
</feature>
<organism evidence="8 9">
    <name type="scientific">Nonomuraea solani</name>
    <dbReference type="NCBI Taxonomy" id="1144553"/>
    <lineage>
        <taxon>Bacteria</taxon>
        <taxon>Bacillati</taxon>
        <taxon>Actinomycetota</taxon>
        <taxon>Actinomycetes</taxon>
        <taxon>Streptosporangiales</taxon>
        <taxon>Streptosporangiaceae</taxon>
        <taxon>Nonomuraea</taxon>
    </lineage>
</organism>
<dbReference type="Gene3D" id="2.130.10.10">
    <property type="entry name" value="YVTN repeat-like/Quinoprotein amine dehydrogenase"/>
    <property type="match status" value="3"/>
</dbReference>
<evidence type="ECO:0000256" key="1">
    <source>
        <dbReference type="ARBA" id="ARBA00022679"/>
    </source>
</evidence>
<keyword evidence="2" id="KW-0547">Nucleotide-binding</keyword>
<dbReference type="Gene3D" id="3.30.200.20">
    <property type="entry name" value="Phosphorylase Kinase, domain 1"/>
    <property type="match status" value="1"/>
</dbReference>
<dbReference type="PROSITE" id="PS50011">
    <property type="entry name" value="PROTEIN_KINASE_DOM"/>
    <property type="match status" value="1"/>
</dbReference>
<dbReference type="InterPro" id="IPR011009">
    <property type="entry name" value="Kinase-like_dom_sf"/>
</dbReference>
<dbReference type="SUPFAM" id="SSF50998">
    <property type="entry name" value="Quinoprotein alcohol dehydrogenase-like"/>
    <property type="match status" value="1"/>
</dbReference>
<dbReference type="SMART" id="SM00220">
    <property type="entry name" value="S_TKc"/>
    <property type="match status" value="1"/>
</dbReference>
<dbReference type="PANTHER" id="PTHR43289:SF34">
    <property type="entry name" value="SERINE_THREONINE-PROTEIN KINASE YBDM-RELATED"/>
    <property type="match status" value="1"/>
</dbReference>
<dbReference type="Gene3D" id="1.10.510.10">
    <property type="entry name" value="Transferase(Phosphotransferase) domain 1"/>
    <property type="match status" value="1"/>
</dbReference>
<accession>A0A1H5V6L1</accession>
<evidence type="ECO:0000256" key="4">
    <source>
        <dbReference type="ARBA" id="ARBA00022840"/>
    </source>
</evidence>
<dbReference type="InterPro" id="IPR049052">
    <property type="entry name" value="nSTAND1"/>
</dbReference>
<evidence type="ECO:0000256" key="2">
    <source>
        <dbReference type="ARBA" id="ARBA00022741"/>
    </source>
</evidence>
<dbReference type="InterPro" id="IPR000719">
    <property type="entry name" value="Prot_kinase_dom"/>
</dbReference>
<dbReference type="SMART" id="SM00320">
    <property type="entry name" value="WD40"/>
    <property type="match status" value="4"/>
</dbReference>
<dbReference type="InterPro" id="IPR015943">
    <property type="entry name" value="WD40/YVTN_repeat-like_dom_sf"/>
</dbReference>
<keyword evidence="6" id="KW-1133">Transmembrane helix</keyword>